<dbReference type="AlphaFoldDB" id="A0A4D4J8Z1"/>
<comment type="caution">
    <text evidence="3">The sequence shown here is derived from an EMBL/GenBank/DDBJ whole genome shotgun (WGS) entry which is preliminary data.</text>
</comment>
<dbReference type="EMBL" id="BJFL01000020">
    <property type="protein sequence ID" value="GDY32004.1"/>
    <property type="molecule type" value="Genomic_DNA"/>
</dbReference>
<dbReference type="PANTHER" id="PTHR43975">
    <property type="entry name" value="ZGC:101858"/>
    <property type="match status" value="1"/>
</dbReference>
<dbReference type="CDD" id="cd05233">
    <property type="entry name" value="SDR_c"/>
    <property type="match status" value="1"/>
</dbReference>
<reference evidence="4" key="1">
    <citation type="submission" date="2019-04" db="EMBL/GenBank/DDBJ databases">
        <title>Draft genome sequence of Pseudonocardiaceae bacterium SL3-2-4.</title>
        <authorList>
            <person name="Ningsih F."/>
            <person name="Yokota A."/>
            <person name="Sakai Y."/>
            <person name="Nanatani K."/>
            <person name="Yabe S."/>
            <person name="Oetari A."/>
            <person name="Sjamsuridzal W."/>
        </authorList>
    </citation>
    <scope>NUCLEOTIDE SEQUENCE [LARGE SCALE GENOMIC DNA]</scope>
    <source>
        <strain evidence="4">SL3-2-4</strain>
    </source>
</reference>
<keyword evidence="4" id="KW-1185">Reference proteome</keyword>
<dbReference type="Pfam" id="PF13561">
    <property type="entry name" value="adh_short_C2"/>
    <property type="match status" value="1"/>
</dbReference>
<dbReference type="InterPro" id="IPR002347">
    <property type="entry name" value="SDR_fam"/>
</dbReference>
<evidence type="ECO:0000256" key="1">
    <source>
        <dbReference type="ARBA" id="ARBA00023002"/>
    </source>
</evidence>
<keyword evidence="1" id="KW-0560">Oxidoreductase</keyword>
<proteinExistence type="predicted"/>
<dbReference type="Gene3D" id="3.40.50.720">
    <property type="entry name" value="NAD(P)-binding Rossmann-like Domain"/>
    <property type="match status" value="1"/>
</dbReference>
<dbReference type="InterPro" id="IPR057326">
    <property type="entry name" value="KR_dom"/>
</dbReference>
<organism evidence="3 4">
    <name type="scientific">Gandjariella thermophila</name>
    <dbReference type="NCBI Taxonomy" id="1931992"/>
    <lineage>
        <taxon>Bacteria</taxon>
        <taxon>Bacillati</taxon>
        <taxon>Actinomycetota</taxon>
        <taxon>Actinomycetes</taxon>
        <taxon>Pseudonocardiales</taxon>
        <taxon>Pseudonocardiaceae</taxon>
        <taxon>Gandjariella</taxon>
    </lineage>
</organism>
<dbReference type="RefSeq" id="WP_137815051.1">
    <property type="nucleotide sequence ID" value="NZ_BJFL01000020.1"/>
</dbReference>
<dbReference type="PRINTS" id="PR00081">
    <property type="entry name" value="GDHRDH"/>
</dbReference>
<name>A0A4D4J8Z1_9PSEU</name>
<sequence length="255" mass="26510">MTTNADRNPQRVAIVTGGGSGIGRAVARELAAQGCHVMIVGRTEQTLAETAAGHDSIHPLAVDITAEEAPAVIVATALDRFGRIDILVNNAGIAEPCPLSELSGDSIDRQIAVNLRAPMLLTRQALDALADSRGVVVNVSSAGSLGRRGWPHFSAFGATKVGLDFLTRTWSVELAPLGIRVVAIAPGVIDRGPGGPMGADAEHYNRFLSDIAKRTPLGRVGKTAEIAWWVGELVKPEAAFATGTVLVVDGGLSVT</sequence>
<dbReference type="SUPFAM" id="SSF51735">
    <property type="entry name" value="NAD(P)-binding Rossmann-fold domains"/>
    <property type="match status" value="1"/>
</dbReference>
<dbReference type="GO" id="GO:0016491">
    <property type="term" value="F:oxidoreductase activity"/>
    <property type="evidence" value="ECO:0007669"/>
    <property type="project" value="UniProtKB-KW"/>
</dbReference>
<dbReference type="FunFam" id="3.40.50.720:FF:000084">
    <property type="entry name" value="Short-chain dehydrogenase reductase"/>
    <property type="match status" value="1"/>
</dbReference>
<evidence type="ECO:0000313" key="4">
    <source>
        <dbReference type="Proteomes" id="UP000298860"/>
    </source>
</evidence>
<dbReference type="Proteomes" id="UP000298860">
    <property type="component" value="Unassembled WGS sequence"/>
</dbReference>
<dbReference type="PRINTS" id="PR00080">
    <property type="entry name" value="SDRFAMILY"/>
</dbReference>
<gene>
    <name evidence="3" type="ORF">GTS_36370</name>
</gene>
<evidence type="ECO:0000259" key="2">
    <source>
        <dbReference type="SMART" id="SM00822"/>
    </source>
</evidence>
<protein>
    <submittedName>
        <fullName evidence="3">Ketoreductase</fullName>
    </submittedName>
</protein>
<dbReference type="PANTHER" id="PTHR43975:SF2">
    <property type="entry name" value="EG:BACR7A4.14 PROTEIN-RELATED"/>
    <property type="match status" value="1"/>
</dbReference>
<dbReference type="OrthoDB" id="9803333at2"/>
<dbReference type="InterPro" id="IPR036291">
    <property type="entry name" value="NAD(P)-bd_dom_sf"/>
</dbReference>
<accession>A0A4D4J8Z1</accession>
<feature type="domain" description="Ketoreductase" evidence="2">
    <location>
        <begin position="11"/>
        <end position="159"/>
    </location>
</feature>
<dbReference type="SMART" id="SM00822">
    <property type="entry name" value="PKS_KR"/>
    <property type="match status" value="1"/>
</dbReference>
<evidence type="ECO:0000313" key="3">
    <source>
        <dbReference type="EMBL" id="GDY32004.1"/>
    </source>
</evidence>